<evidence type="ECO:0000313" key="2">
    <source>
        <dbReference type="EMBL" id="MCX2819693.1"/>
    </source>
</evidence>
<comment type="caution">
    <text evidence="2">The sequence shown here is derived from an EMBL/GenBank/DDBJ whole genome shotgun (WGS) entry which is preliminary data.</text>
</comment>
<keyword evidence="3" id="KW-1185">Reference proteome</keyword>
<dbReference type="SMART" id="SM00418">
    <property type="entry name" value="HTH_ARSR"/>
    <property type="match status" value="1"/>
</dbReference>
<dbReference type="AlphaFoldDB" id="A0A9Q4C589"/>
<dbReference type="Pfam" id="PF12840">
    <property type="entry name" value="HTH_20"/>
    <property type="match status" value="1"/>
</dbReference>
<evidence type="ECO:0000259" key="1">
    <source>
        <dbReference type="SMART" id="SM00418"/>
    </source>
</evidence>
<dbReference type="EMBL" id="RKLV01000011">
    <property type="protein sequence ID" value="MCX2819693.1"/>
    <property type="molecule type" value="Genomic_DNA"/>
</dbReference>
<dbReference type="InterPro" id="IPR001845">
    <property type="entry name" value="HTH_ArsR_DNA-bd_dom"/>
</dbReference>
<dbReference type="SUPFAM" id="SSF46785">
    <property type="entry name" value="Winged helix' DNA-binding domain"/>
    <property type="match status" value="1"/>
</dbReference>
<dbReference type="RefSeq" id="WP_266088188.1">
    <property type="nucleotide sequence ID" value="NZ_RKLV01000011.1"/>
</dbReference>
<protein>
    <submittedName>
        <fullName evidence="2">Winged helix-turn-helix domain-containing protein</fullName>
    </submittedName>
</protein>
<gene>
    <name evidence="2" type="ORF">EGH25_10075</name>
</gene>
<dbReference type="Proteomes" id="UP001149411">
    <property type="component" value="Unassembled WGS sequence"/>
</dbReference>
<feature type="domain" description="HTH arsR-type" evidence="1">
    <location>
        <begin position="19"/>
        <end position="111"/>
    </location>
</feature>
<proteinExistence type="predicted"/>
<dbReference type="InterPro" id="IPR036388">
    <property type="entry name" value="WH-like_DNA-bd_sf"/>
</dbReference>
<dbReference type="GO" id="GO:0003700">
    <property type="term" value="F:DNA-binding transcription factor activity"/>
    <property type="evidence" value="ECO:0007669"/>
    <property type="project" value="InterPro"/>
</dbReference>
<organism evidence="2 3">
    <name type="scientific">Halorutilus salinus</name>
    <dbReference type="NCBI Taxonomy" id="2487751"/>
    <lineage>
        <taxon>Archaea</taxon>
        <taxon>Methanobacteriati</taxon>
        <taxon>Methanobacteriota</taxon>
        <taxon>Stenosarchaea group</taxon>
        <taxon>Halobacteria</taxon>
        <taxon>Halorutilales</taxon>
        <taxon>Halorutilaceae</taxon>
        <taxon>Halorutilus</taxon>
    </lineage>
</organism>
<dbReference type="Gene3D" id="1.10.10.10">
    <property type="entry name" value="Winged helix-like DNA-binding domain superfamily/Winged helix DNA-binding domain"/>
    <property type="match status" value="1"/>
</dbReference>
<reference evidence="2" key="1">
    <citation type="submission" date="2022-09" db="EMBL/GenBank/DDBJ databases">
        <title>Haloadaptaus new haloarchaeum isolated from saline soil.</title>
        <authorList>
            <person name="Duran-Viseras A."/>
            <person name="Sanchez-Porro C."/>
            <person name="Ventosa A."/>
        </authorList>
    </citation>
    <scope>NUCLEOTIDE SEQUENCE</scope>
    <source>
        <strain evidence="2">F3-133</strain>
    </source>
</reference>
<dbReference type="InterPro" id="IPR011991">
    <property type="entry name" value="ArsR-like_HTH"/>
</dbReference>
<accession>A0A9Q4C589</accession>
<dbReference type="InterPro" id="IPR036390">
    <property type="entry name" value="WH_DNA-bd_sf"/>
</dbReference>
<dbReference type="CDD" id="cd00090">
    <property type="entry name" value="HTH_ARSR"/>
    <property type="match status" value="1"/>
</dbReference>
<sequence length="174" mass="19205">MAEFSSDVRLKDIVVRDPESSAAVDDPVRTAVLDILSEEPMKVGDVHEALAGRGIELSENTVRHHVNRLRDAGLVEVARLEEGRGGTTKYYKANTVVVSYTVPDEMSEAVEETADSVSPEVEALLDALEEQHGDEIDDAVAKMADCEHCATQKKREFLILTVIRRALVREMTDV</sequence>
<evidence type="ECO:0000313" key="3">
    <source>
        <dbReference type="Proteomes" id="UP001149411"/>
    </source>
</evidence>
<name>A0A9Q4C589_9EURY</name>